<dbReference type="EMBL" id="LXQA010431428">
    <property type="protein sequence ID" value="MCI51407.1"/>
    <property type="molecule type" value="Genomic_DNA"/>
</dbReference>
<dbReference type="Proteomes" id="UP000265520">
    <property type="component" value="Unassembled WGS sequence"/>
</dbReference>
<comment type="caution">
    <text evidence="2">The sequence shown here is derived from an EMBL/GenBank/DDBJ whole genome shotgun (WGS) entry which is preliminary data.</text>
</comment>
<protein>
    <submittedName>
        <fullName evidence="2">Uncharacterized protein</fullName>
    </submittedName>
</protein>
<keyword evidence="1" id="KW-1133">Transmembrane helix</keyword>
<reference evidence="2 3" key="1">
    <citation type="journal article" date="2018" name="Front. Plant Sci.">
        <title>Red Clover (Trifolium pratense) and Zigzag Clover (T. medium) - A Picture of Genomic Similarities and Differences.</title>
        <authorList>
            <person name="Dluhosova J."/>
            <person name="Istvanek J."/>
            <person name="Nedelnik J."/>
            <person name="Repkova J."/>
        </authorList>
    </citation>
    <scope>NUCLEOTIDE SEQUENCE [LARGE SCALE GENOMIC DNA]</scope>
    <source>
        <strain evidence="3">cv. 10/8</strain>
        <tissue evidence="2">Leaf</tissue>
    </source>
</reference>
<keyword evidence="3" id="KW-1185">Reference proteome</keyword>
<proteinExistence type="predicted"/>
<evidence type="ECO:0000313" key="3">
    <source>
        <dbReference type="Proteomes" id="UP000265520"/>
    </source>
</evidence>
<name>A0A392SSL8_9FABA</name>
<evidence type="ECO:0000313" key="2">
    <source>
        <dbReference type="EMBL" id="MCI51407.1"/>
    </source>
</evidence>
<sequence>MTTDLLFPSTTLTAFLVLVSIKLCTILPLSLVIVHGLVMINLDHSILVTDSTLVDQSQEVSDLRKSNQMLHLGA</sequence>
<accession>A0A392SSL8</accession>
<feature type="transmembrane region" description="Helical" evidence="1">
    <location>
        <begin position="12"/>
        <end position="38"/>
    </location>
</feature>
<keyword evidence="1" id="KW-0812">Transmembrane</keyword>
<keyword evidence="1" id="KW-0472">Membrane</keyword>
<evidence type="ECO:0000256" key="1">
    <source>
        <dbReference type="SAM" id="Phobius"/>
    </source>
</evidence>
<dbReference type="AlphaFoldDB" id="A0A392SSL8"/>
<organism evidence="2 3">
    <name type="scientific">Trifolium medium</name>
    <dbReference type="NCBI Taxonomy" id="97028"/>
    <lineage>
        <taxon>Eukaryota</taxon>
        <taxon>Viridiplantae</taxon>
        <taxon>Streptophyta</taxon>
        <taxon>Embryophyta</taxon>
        <taxon>Tracheophyta</taxon>
        <taxon>Spermatophyta</taxon>
        <taxon>Magnoliopsida</taxon>
        <taxon>eudicotyledons</taxon>
        <taxon>Gunneridae</taxon>
        <taxon>Pentapetalae</taxon>
        <taxon>rosids</taxon>
        <taxon>fabids</taxon>
        <taxon>Fabales</taxon>
        <taxon>Fabaceae</taxon>
        <taxon>Papilionoideae</taxon>
        <taxon>50 kb inversion clade</taxon>
        <taxon>NPAAA clade</taxon>
        <taxon>Hologalegina</taxon>
        <taxon>IRL clade</taxon>
        <taxon>Trifolieae</taxon>
        <taxon>Trifolium</taxon>
    </lineage>
</organism>